<evidence type="ECO:0000256" key="7">
    <source>
        <dbReference type="ARBA" id="ARBA00034125"/>
    </source>
</evidence>
<reference evidence="11" key="2">
    <citation type="submission" date="2023-07" db="EMBL/GenBank/DDBJ databases">
        <title>Zobellia barbeyronii sp. nov., a new marine flavobacterium, isolated from green and red algae.</title>
        <authorList>
            <person name="Nedashkovskaya O.I."/>
            <person name="Otstavnykh N."/>
            <person name="Zhukova N."/>
            <person name="Guzev K."/>
            <person name="Chausova V."/>
            <person name="Tekutyeva L."/>
            <person name="Mikhailov V."/>
            <person name="Isaeva M."/>
        </authorList>
    </citation>
    <scope>NUCLEOTIDE SEQUENCE [LARGE SCALE GENOMIC DNA]</scope>
    <source>
        <strain evidence="11">KMM 6746</strain>
    </source>
</reference>
<feature type="transmembrane region" description="Helical" evidence="8">
    <location>
        <begin position="57"/>
        <end position="77"/>
    </location>
</feature>
<keyword evidence="2" id="KW-1003">Cell membrane</keyword>
<feature type="transmembrane region" description="Helical" evidence="8">
    <location>
        <begin position="6"/>
        <end position="24"/>
    </location>
</feature>
<keyword evidence="3" id="KW-0997">Cell inner membrane</keyword>
<reference evidence="10 11" key="1">
    <citation type="submission" date="2020-06" db="EMBL/GenBank/DDBJ databases">
        <authorList>
            <person name="Isaeva M.P."/>
            <person name="Chernysheva N.Y."/>
        </authorList>
    </citation>
    <scope>NUCLEOTIDE SEQUENCE [LARGE SCALE GENOMIC DNA]</scope>
    <source>
        <strain evidence="10 11">KMM 6746</strain>
    </source>
</reference>
<evidence type="ECO:0000259" key="9">
    <source>
        <dbReference type="Pfam" id="PF12821"/>
    </source>
</evidence>
<organism evidence="10 11">
    <name type="scientific">Zobellia barbeyronii</name>
    <dbReference type="NCBI Taxonomy" id="2748009"/>
    <lineage>
        <taxon>Bacteria</taxon>
        <taxon>Pseudomonadati</taxon>
        <taxon>Bacteroidota</taxon>
        <taxon>Flavobacteriia</taxon>
        <taxon>Flavobacteriales</taxon>
        <taxon>Flavobacteriaceae</taxon>
        <taxon>Zobellia</taxon>
    </lineage>
</organism>
<dbReference type="PANTHER" id="PTHR34390:SF1">
    <property type="entry name" value="SUCCINATE TRANSPORTER SUBUNIT YJJB-RELATED"/>
    <property type="match status" value="1"/>
</dbReference>
<name>A0ABS5WBR7_9FLAO</name>
<feature type="transmembrane region" description="Helical" evidence="8">
    <location>
        <begin position="130"/>
        <end position="151"/>
    </location>
</feature>
<keyword evidence="4 8" id="KW-0812">Transmembrane</keyword>
<comment type="similarity">
    <text evidence="7">Belongs to the ThrE exporter (TC 2.A.79) family.</text>
</comment>
<feature type="domain" description="Threonine/Serine exporter ThrE" evidence="9">
    <location>
        <begin position="14"/>
        <end position="149"/>
    </location>
</feature>
<keyword evidence="6 8" id="KW-0472">Membrane</keyword>
<evidence type="ECO:0000256" key="5">
    <source>
        <dbReference type="ARBA" id="ARBA00022989"/>
    </source>
</evidence>
<dbReference type="RefSeq" id="WP_214611042.1">
    <property type="nucleotide sequence ID" value="NZ_JACATN010000002.1"/>
</dbReference>
<feature type="transmembrane region" description="Helical" evidence="8">
    <location>
        <begin position="89"/>
        <end position="110"/>
    </location>
</feature>
<protein>
    <submittedName>
        <fullName evidence="10">Threonine/serine exporter family protein</fullName>
    </submittedName>
</protein>
<comment type="caution">
    <text evidence="10">The sequence shown here is derived from an EMBL/GenBank/DDBJ whole genome shotgun (WGS) entry which is preliminary data.</text>
</comment>
<dbReference type="EMBL" id="JACATN010000002">
    <property type="protein sequence ID" value="MBT2160839.1"/>
    <property type="molecule type" value="Genomic_DNA"/>
</dbReference>
<evidence type="ECO:0000313" key="11">
    <source>
        <dbReference type="Proteomes" id="UP000740413"/>
    </source>
</evidence>
<evidence type="ECO:0000313" key="10">
    <source>
        <dbReference type="EMBL" id="MBT2160839.1"/>
    </source>
</evidence>
<feature type="transmembrane region" description="Helical" evidence="8">
    <location>
        <begin position="31"/>
        <end position="51"/>
    </location>
</feature>
<proteinExistence type="inferred from homology"/>
<keyword evidence="5 8" id="KW-1133">Transmembrane helix</keyword>
<gene>
    <name evidence="10" type="ORF">HW347_06155</name>
</gene>
<dbReference type="InterPro" id="IPR024528">
    <property type="entry name" value="ThrE_2"/>
</dbReference>
<evidence type="ECO:0000256" key="6">
    <source>
        <dbReference type="ARBA" id="ARBA00023136"/>
    </source>
</evidence>
<dbReference type="Proteomes" id="UP000740413">
    <property type="component" value="Unassembled WGS sequence"/>
</dbReference>
<evidence type="ECO:0000256" key="1">
    <source>
        <dbReference type="ARBA" id="ARBA00004651"/>
    </source>
</evidence>
<sequence>MDYIHLILKAFAGGVAAIGFAVLLNANRSSLATIFFLGATGVFIKTGLLFFNFNIIIASFFGAIMVGFSSYFLALYIKKPPLTIAIPSVIPMIPGLFLYRMMIGFVELAGSKEFSEHEFVKLLSYTYSNGIKAIFILCVLAIGISFPYLIFRKSSMHYLRKREAKKGVVK</sequence>
<evidence type="ECO:0000256" key="8">
    <source>
        <dbReference type="SAM" id="Phobius"/>
    </source>
</evidence>
<dbReference type="InterPro" id="IPR050539">
    <property type="entry name" value="ThrE_Dicarb/AminoAcid_Exp"/>
</dbReference>
<evidence type="ECO:0000256" key="3">
    <source>
        <dbReference type="ARBA" id="ARBA00022519"/>
    </source>
</evidence>
<keyword evidence="11" id="KW-1185">Reference proteome</keyword>
<evidence type="ECO:0000256" key="4">
    <source>
        <dbReference type="ARBA" id="ARBA00022692"/>
    </source>
</evidence>
<accession>A0ABS5WBR7</accession>
<dbReference type="PANTHER" id="PTHR34390">
    <property type="entry name" value="UPF0442 PROTEIN YJJB-RELATED"/>
    <property type="match status" value="1"/>
</dbReference>
<comment type="subcellular location">
    <subcellularLocation>
        <location evidence="1">Cell membrane</location>
        <topology evidence="1">Multi-pass membrane protein</topology>
    </subcellularLocation>
</comment>
<dbReference type="Pfam" id="PF12821">
    <property type="entry name" value="ThrE_2"/>
    <property type="match status" value="1"/>
</dbReference>
<evidence type="ECO:0000256" key="2">
    <source>
        <dbReference type="ARBA" id="ARBA00022475"/>
    </source>
</evidence>